<comment type="caution">
    <text evidence="7">The sequence shown here is derived from an EMBL/GenBank/DDBJ whole genome shotgun (WGS) entry which is preliminary data.</text>
</comment>
<dbReference type="EMBL" id="JAPOHD010000064">
    <property type="protein sequence ID" value="MCY1722913.1"/>
    <property type="molecule type" value="Genomic_DNA"/>
</dbReference>
<keyword evidence="3 5" id="KW-1133">Transmembrane helix</keyword>
<evidence type="ECO:0000259" key="6">
    <source>
        <dbReference type="Pfam" id="PF04932"/>
    </source>
</evidence>
<keyword evidence="7" id="KW-0436">Ligase</keyword>
<dbReference type="GO" id="GO:0016874">
    <property type="term" value="F:ligase activity"/>
    <property type="evidence" value="ECO:0007669"/>
    <property type="project" value="UniProtKB-KW"/>
</dbReference>
<reference evidence="7" key="1">
    <citation type="submission" date="2022-11" db="EMBL/GenBank/DDBJ databases">
        <title>Marilongibacter aestuarii gen. nov., sp. nov., isolated from tidal flat sediment.</title>
        <authorList>
            <person name="Jiayan W."/>
        </authorList>
    </citation>
    <scope>NUCLEOTIDE SEQUENCE</scope>
    <source>
        <strain evidence="7">Z1-6</strain>
    </source>
</reference>
<feature type="transmembrane region" description="Helical" evidence="5">
    <location>
        <begin position="84"/>
        <end position="104"/>
    </location>
</feature>
<evidence type="ECO:0000256" key="1">
    <source>
        <dbReference type="ARBA" id="ARBA00004141"/>
    </source>
</evidence>
<feature type="transmembrane region" description="Helical" evidence="5">
    <location>
        <begin position="230"/>
        <end position="251"/>
    </location>
</feature>
<feature type="transmembrane region" description="Helical" evidence="5">
    <location>
        <begin position="477"/>
        <end position="496"/>
    </location>
</feature>
<protein>
    <submittedName>
        <fullName evidence="7">O-antigen ligase family protein</fullName>
    </submittedName>
</protein>
<evidence type="ECO:0000256" key="2">
    <source>
        <dbReference type="ARBA" id="ARBA00022692"/>
    </source>
</evidence>
<name>A0A9X3F996_9BACT</name>
<evidence type="ECO:0000256" key="5">
    <source>
        <dbReference type="SAM" id="Phobius"/>
    </source>
</evidence>
<evidence type="ECO:0000313" key="7">
    <source>
        <dbReference type="EMBL" id="MCY1722913.1"/>
    </source>
</evidence>
<dbReference type="Pfam" id="PF04932">
    <property type="entry name" value="Wzy_C"/>
    <property type="match status" value="1"/>
</dbReference>
<sequence length="522" mass="60877">MNLRLTERNQINFFYVASFIFAIALPFSNALISISSALLFVASIVDSKKLNLRRNYQERNLLLFVIGVYFVYVGWLFFTNDWKWAIYDLRKNMAYLIIPIAFLLAPKLSNIQYKRILYVFAFAVVLSAIITLIKYYLEDDHLLLDTQKYGFMHHIRFGLQIDFAILILAQLLYEYRNNVHKYFLVGITGVILILGTFLIWHQSLTGIITLIVTLVIILIMWLVGQPKKQIRIVVGIMLFIFMATPAIYLYYAIDRFYTVDTYQPVELDKFTIEGNAYKHDFTNPAIENGHYVWLYVCRKELEEAWNKRSAINYNDLDKSGYGIKFTLIRYLTSKNLRKDAAGVKALNDEDIKNIENGISNYILADAGISLYPRIYVSIWELDSYFRTGNANHRSLAQRIEYTKAAVSIIRSNLWLGVGTGNWKNAYRDFYIKTESKMAPARYGNVHNQYLNYWVKFGIIGLLIILFFILYPVIKSKAYLNQLFFLFLVIMFVGNLGDANFETHTGSNFFMFFYCLFMVPKSD</sequence>
<dbReference type="GO" id="GO:0016020">
    <property type="term" value="C:membrane"/>
    <property type="evidence" value="ECO:0007669"/>
    <property type="project" value="UniProtKB-SubCell"/>
</dbReference>
<dbReference type="AlphaFoldDB" id="A0A9X3F996"/>
<proteinExistence type="predicted"/>
<dbReference type="PANTHER" id="PTHR37422:SF17">
    <property type="entry name" value="O-ANTIGEN LIGASE"/>
    <property type="match status" value="1"/>
</dbReference>
<evidence type="ECO:0000256" key="4">
    <source>
        <dbReference type="ARBA" id="ARBA00023136"/>
    </source>
</evidence>
<gene>
    <name evidence="7" type="ORF">OU798_21375</name>
</gene>
<keyword evidence="4 5" id="KW-0472">Membrane</keyword>
<feature type="transmembrane region" description="Helical" evidence="5">
    <location>
        <begin position="157"/>
        <end position="175"/>
    </location>
</feature>
<dbReference type="PANTHER" id="PTHR37422">
    <property type="entry name" value="TEICHURONIC ACID BIOSYNTHESIS PROTEIN TUAE"/>
    <property type="match status" value="1"/>
</dbReference>
<accession>A0A9X3F996</accession>
<feature type="transmembrane region" description="Helical" evidence="5">
    <location>
        <begin position="452"/>
        <end position="470"/>
    </location>
</feature>
<feature type="transmembrane region" description="Helical" evidence="5">
    <location>
        <begin position="61"/>
        <end position="78"/>
    </location>
</feature>
<evidence type="ECO:0000256" key="3">
    <source>
        <dbReference type="ARBA" id="ARBA00022989"/>
    </source>
</evidence>
<comment type="subcellular location">
    <subcellularLocation>
        <location evidence="1">Membrane</location>
        <topology evidence="1">Multi-pass membrane protein</topology>
    </subcellularLocation>
</comment>
<feature type="transmembrane region" description="Helical" evidence="5">
    <location>
        <begin position="206"/>
        <end position="223"/>
    </location>
</feature>
<feature type="transmembrane region" description="Helical" evidence="5">
    <location>
        <begin position="12"/>
        <end position="41"/>
    </location>
</feature>
<dbReference type="InterPro" id="IPR051533">
    <property type="entry name" value="WaaL-like"/>
</dbReference>
<feature type="transmembrane region" description="Helical" evidence="5">
    <location>
        <begin position="182"/>
        <end position="200"/>
    </location>
</feature>
<feature type="transmembrane region" description="Helical" evidence="5">
    <location>
        <begin position="116"/>
        <end position="137"/>
    </location>
</feature>
<dbReference type="Proteomes" id="UP001145087">
    <property type="component" value="Unassembled WGS sequence"/>
</dbReference>
<keyword evidence="2 5" id="KW-0812">Transmembrane</keyword>
<organism evidence="7 8">
    <name type="scientific">Draconibacterium aestuarii</name>
    <dbReference type="NCBI Taxonomy" id="2998507"/>
    <lineage>
        <taxon>Bacteria</taxon>
        <taxon>Pseudomonadati</taxon>
        <taxon>Bacteroidota</taxon>
        <taxon>Bacteroidia</taxon>
        <taxon>Marinilabiliales</taxon>
        <taxon>Prolixibacteraceae</taxon>
        <taxon>Draconibacterium</taxon>
    </lineage>
</organism>
<keyword evidence="8" id="KW-1185">Reference proteome</keyword>
<feature type="domain" description="O-antigen ligase-related" evidence="6">
    <location>
        <begin position="382"/>
        <end position="465"/>
    </location>
</feature>
<dbReference type="InterPro" id="IPR007016">
    <property type="entry name" value="O-antigen_ligase-rel_domated"/>
</dbReference>
<evidence type="ECO:0000313" key="8">
    <source>
        <dbReference type="Proteomes" id="UP001145087"/>
    </source>
</evidence>